<dbReference type="EMBL" id="BOOW01000039">
    <property type="protein sequence ID" value="GII95890.1"/>
    <property type="molecule type" value="Genomic_DNA"/>
</dbReference>
<accession>A0A919RL97</accession>
<evidence type="ECO:0000313" key="2">
    <source>
        <dbReference type="EMBL" id="GII95890.1"/>
    </source>
</evidence>
<reference evidence="2" key="1">
    <citation type="submission" date="2021-01" db="EMBL/GenBank/DDBJ databases">
        <title>Whole genome shotgun sequence of Sinosporangium siamense NBRC 109515.</title>
        <authorList>
            <person name="Komaki H."/>
            <person name="Tamura T."/>
        </authorList>
    </citation>
    <scope>NUCLEOTIDE SEQUENCE</scope>
    <source>
        <strain evidence="2">NBRC 109515</strain>
    </source>
</reference>
<feature type="transmembrane region" description="Helical" evidence="1">
    <location>
        <begin position="455"/>
        <end position="476"/>
    </location>
</feature>
<feature type="transmembrane region" description="Helical" evidence="1">
    <location>
        <begin position="424"/>
        <end position="448"/>
    </location>
</feature>
<feature type="transmembrane region" description="Helical" evidence="1">
    <location>
        <begin position="120"/>
        <end position="145"/>
    </location>
</feature>
<dbReference type="Proteomes" id="UP000606172">
    <property type="component" value="Unassembled WGS sequence"/>
</dbReference>
<feature type="transmembrane region" description="Helical" evidence="1">
    <location>
        <begin position="188"/>
        <end position="211"/>
    </location>
</feature>
<keyword evidence="1" id="KW-0812">Transmembrane</keyword>
<feature type="transmembrane region" description="Helical" evidence="1">
    <location>
        <begin position="151"/>
        <end position="176"/>
    </location>
</feature>
<feature type="transmembrane region" description="Helical" evidence="1">
    <location>
        <begin position="17"/>
        <end position="38"/>
    </location>
</feature>
<name>A0A919RL97_9ACTN</name>
<feature type="transmembrane region" description="Helical" evidence="1">
    <location>
        <begin position="290"/>
        <end position="308"/>
    </location>
</feature>
<evidence type="ECO:0000256" key="1">
    <source>
        <dbReference type="SAM" id="Phobius"/>
    </source>
</evidence>
<feature type="transmembrane region" description="Helical" evidence="1">
    <location>
        <begin position="338"/>
        <end position="359"/>
    </location>
</feature>
<dbReference type="AlphaFoldDB" id="A0A919RL97"/>
<feature type="transmembrane region" description="Helical" evidence="1">
    <location>
        <begin position="231"/>
        <end position="252"/>
    </location>
</feature>
<comment type="caution">
    <text evidence="2">The sequence shown here is derived from an EMBL/GenBank/DDBJ whole genome shotgun (WGS) entry which is preliminary data.</text>
</comment>
<feature type="transmembrane region" description="Helical" evidence="1">
    <location>
        <begin position="388"/>
        <end position="412"/>
    </location>
</feature>
<proteinExistence type="predicted"/>
<dbReference type="RefSeq" id="WP_204030926.1">
    <property type="nucleotide sequence ID" value="NZ_BOOW01000039.1"/>
</dbReference>
<sequence length="525" mass="53628">MNGTGALVRLVLRRDRLIIPLWVVVIAVLPITQTSAIAELYTGEQELRRFAESFGANPALQSLYGPITHWNAAAMGTWRAGFTPVILALASLLTVIRHTRVEEETGRRELLGSAVLGRHAGLTAALVVTAGANLAAGVILALSFVSQGHPVAGALALGSGYAALGLVFAAVAAVAAQLTEGAGGARGFALSALGLAFLLRMAGDSTGTAWLSWLSPIAWGQRMRPFAGEVWWPLVLSCAVTVLLTAVAYVLADRRDVAGGLLPPRLGPAGAAAGLTSAFALAWRLHRGTLAAWCVGVGLFGAVTGAATKAATDTMAGNSQLMAIMVALGGTTDMSDVFLAGLVGIFGIGVAGYAVQAALRVRAEEVAQRGEPLLATAVSRVGWAASHLVFALLGPAVTLVVLGVCVGVAYGATVGDLFGHVPRLVGATLAQLPAVWTLAALAIALFGLAPRLVGVSWAALAVFLLFGQVGAVLDLPQPLLDLSPFSHLPKLPGGEVSALPLVVLTAVAAALTAAGLYGFRRRDVG</sequence>
<keyword evidence="3" id="KW-1185">Reference proteome</keyword>
<evidence type="ECO:0000313" key="3">
    <source>
        <dbReference type="Proteomes" id="UP000606172"/>
    </source>
</evidence>
<protein>
    <submittedName>
        <fullName evidence="2">Exporter of polyketide antibiotics</fullName>
    </submittedName>
</protein>
<organism evidence="2 3">
    <name type="scientific">Sinosporangium siamense</name>
    <dbReference type="NCBI Taxonomy" id="1367973"/>
    <lineage>
        <taxon>Bacteria</taxon>
        <taxon>Bacillati</taxon>
        <taxon>Actinomycetota</taxon>
        <taxon>Actinomycetes</taxon>
        <taxon>Streptosporangiales</taxon>
        <taxon>Streptosporangiaceae</taxon>
        <taxon>Sinosporangium</taxon>
    </lineage>
</organism>
<gene>
    <name evidence="2" type="ORF">Ssi02_61210</name>
</gene>
<feature type="transmembrane region" description="Helical" evidence="1">
    <location>
        <begin position="80"/>
        <end position="99"/>
    </location>
</feature>
<keyword evidence="1" id="KW-0472">Membrane</keyword>
<feature type="transmembrane region" description="Helical" evidence="1">
    <location>
        <begin position="496"/>
        <end position="519"/>
    </location>
</feature>
<keyword evidence="1" id="KW-1133">Transmembrane helix</keyword>